<dbReference type="Pfam" id="PF12833">
    <property type="entry name" value="HTH_18"/>
    <property type="match status" value="1"/>
</dbReference>
<dbReference type="KEGG" id="paun:MJA45_11490"/>
<dbReference type="Gene3D" id="1.10.10.60">
    <property type="entry name" value="Homeodomain-like"/>
    <property type="match status" value="2"/>
</dbReference>
<evidence type="ECO:0000256" key="1">
    <source>
        <dbReference type="ARBA" id="ARBA00004496"/>
    </source>
</evidence>
<reference evidence="11 12" key="1">
    <citation type="submission" date="2022-02" db="EMBL/GenBank/DDBJ databases">
        <title>Paenibacillus sp. MBLB1776 Whole Genome Shotgun Sequencing.</title>
        <authorList>
            <person name="Hwang C.Y."/>
            <person name="Cho E.-S."/>
            <person name="Seo M.-J."/>
        </authorList>
    </citation>
    <scope>NUCLEOTIDE SEQUENCE [LARGE SCALE GENOMIC DNA]</scope>
    <source>
        <strain evidence="11 12">MBLB1776</strain>
    </source>
</reference>
<dbReference type="SMART" id="SM00342">
    <property type="entry name" value="HTH_ARAC"/>
    <property type="match status" value="1"/>
</dbReference>
<dbReference type="InterPro" id="IPR001789">
    <property type="entry name" value="Sig_transdc_resp-reg_receiver"/>
</dbReference>
<dbReference type="GO" id="GO:0043565">
    <property type="term" value="F:sequence-specific DNA binding"/>
    <property type="evidence" value="ECO:0007669"/>
    <property type="project" value="InterPro"/>
</dbReference>
<evidence type="ECO:0000259" key="10">
    <source>
        <dbReference type="PROSITE" id="PS50110"/>
    </source>
</evidence>
<dbReference type="SUPFAM" id="SSF52172">
    <property type="entry name" value="CheY-like"/>
    <property type="match status" value="1"/>
</dbReference>
<evidence type="ECO:0000256" key="5">
    <source>
        <dbReference type="ARBA" id="ARBA00023015"/>
    </source>
</evidence>
<dbReference type="RefSeq" id="WP_315607387.1">
    <property type="nucleotide sequence ID" value="NZ_CP130318.1"/>
</dbReference>
<gene>
    <name evidence="11" type="ORF">MJA45_11490</name>
</gene>
<dbReference type="InterPro" id="IPR051552">
    <property type="entry name" value="HptR"/>
</dbReference>
<evidence type="ECO:0000256" key="3">
    <source>
        <dbReference type="ARBA" id="ARBA00022553"/>
    </source>
</evidence>
<evidence type="ECO:0000256" key="8">
    <source>
        <dbReference type="PROSITE-ProRule" id="PRU00169"/>
    </source>
</evidence>
<dbReference type="GO" id="GO:0005737">
    <property type="term" value="C:cytoplasm"/>
    <property type="evidence" value="ECO:0007669"/>
    <property type="project" value="UniProtKB-SubCell"/>
</dbReference>
<dbReference type="SUPFAM" id="SSF46689">
    <property type="entry name" value="Homeodomain-like"/>
    <property type="match status" value="2"/>
</dbReference>
<dbReference type="AlphaFoldDB" id="A0AA96RJS8"/>
<sequence>MRKVLIVDDEKWIRRGLIQSIPWDRLELAGEAADGNEAHELALQLKPDLLFLDMRMPGLDGRELLALLQRDLPELLTIVVSGYSDFDYTKEAIRHKAFDYLLKPVKKEELAAVLEKAMAELDRRAADLRRTADRSGGDWLKSLLLGTRDRDGYRPPEWREGDAYAVLLVQPDVFEEQEERGSLAPLLKKQLELARPFLFGGQWSCELTASPESPRETVVVLHGAKLTRQDLLRLHHVTQAAVRQAGCGTVSFGVGETREGRDSGLKRLNAAYRESRQALKARPLHANGVVLHACDGGAGAANGGAGYPQERENALLLALQTANPEAVQREFERLYAAFEASAVSIGQLQQHALLLLHALDKQLHSQGSDWEQTGGRPRKAYDETIEQRTDCASIRRMFEDELIPLLLAVYGRFSEKSGEKLIAEIKNQIDAHPEQPFTLHELAVQHDRNPDYLSRIFKRMTGKTFVDYLTDVRIGNAKELLLRSRYKNYEIAERVGYEDYRYFSQIFKRKTGMTIGEYRRMHGLADQ</sequence>
<evidence type="ECO:0000259" key="9">
    <source>
        <dbReference type="PROSITE" id="PS01124"/>
    </source>
</evidence>
<dbReference type="Proteomes" id="UP001305702">
    <property type="component" value="Chromosome"/>
</dbReference>
<evidence type="ECO:0000256" key="7">
    <source>
        <dbReference type="ARBA" id="ARBA00023163"/>
    </source>
</evidence>
<evidence type="ECO:0000313" key="12">
    <source>
        <dbReference type="Proteomes" id="UP001305702"/>
    </source>
</evidence>
<dbReference type="CDD" id="cd17536">
    <property type="entry name" value="REC_YesN-like"/>
    <property type="match status" value="1"/>
</dbReference>
<dbReference type="PROSITE" id="PS01124">
    <property type="entry name" value="HTH_ARAC_FAMILY_2"/>
    <property type="match status" value="1"/>
</dbReference>
<feature type="modified residue" description="4-aspartylphosphate" evidence="8">
    <location>
        <position position="53"/>
    </location>
</feature>
<dbReference type="EMBL" id="CP130318">
    <property type="protein sequence ID" value="WNQ13604.1"/>
    <property type="molecule type" value="Genomic_DNA"/>
</dbReference>
<evidence type="ECO:0000256" key="4">
    <source>
        <dbReference type="ARBA" id="ARBA00023012"/>
    </source>
</evidence>
<dbReference type="SMART" id="SM00448">
    <property type="entry name" value="REC"/>
    <property type="match status" value="1"/>
</dbReference>
<keyword evidence="6" id="KW-0238">DNA-binding</keyword>
<keyword evidence="2" id="KW-0963">Cytoplasm</keyword>
<dbReference type="PANTHER" id="PTHR42713">
    <property type="entry name" value="HISTIDINE KINASE-RELATED"/>
    <property type="match status" value="1"/>
</dbReference>
<dbReference type="GO" id="GO:0003700">
    <property type="term" value="F:DNA-binding transcription factor activity"/>
    <property type="evidence" value="ECO:0007669"/>
    <property type="project" value="InterPro"/>
</dbReference>
<dbReference type="InterPro" id="IPR011006">
    <property type="entry name" value="CheY-like_superfamily"/>
</dbReference>
<feature type="domain" description="Response regulatory" evidence="10">
    <location>
        <begin position="3"/>
        <end position="118"/>
    </location>
</feature>
<feature type="domain" description="HTH araC/xylS-type" evidence="9">
    <location>
        <begin position="423"/>
        <end position="521"/>
    </location>
</feature>
<dbReference type="PANTHER" id="PTHR42713:SF3">
    <property type="entry name" value="TRANSCRIPTIONAL REGULATORY PROTEIN HPTR"/>
    <property type="match status" value="1"/>
</dbReference>
<dbReference type="Gene3D" id="3.40.50.2300">
    <property type="match status" value="1"/>
</dbReference>
<keyword evidence="3 8" id="KW-0597">Phosphoprotein</keyword>
<comment type="subcellular location">
    <subcellularLocation>
        <location evidence="1">Cytoplasm</location>
    </subcellularLocation>
</comment>
<dbReference type="PROSITE" id="PS50110">
    <property type="entry name" value="RESPONSE_REGULATORY"/>
    <property type="match status" value="1"/>
</dbReference>
<dbReference type="GO" id="GO:0000160">
    <property type="term" value="P:phosphorelay signal transduction system"/>
    <property type="evidence" value="ECO:0007669"/>
    <property type="project" value="UniProtKB-KW"/>
</dbReference>
<protein>
    <submittedName>
        <fullName evidence="11">Response regulator</fullName>
    </submittedName>
</protein>
<name>A0AA96RJS8_9BACL</name>
<dbReference type="Pfam" id="PF00072">
    <property type="entry name" value="Response_reg"/>
    <property type="match status" value="1"/>
</dbReference>
<dbReference type="InterPro" id="IPR009057">
    <property type="entry name" value="Homeodomain-like_sf"/>
</dbReference>
<accession>A0AA96RJS8</accession>
<evidence type="ECO:0000256" key="2">
    <source>
        <dbReference type="ARBA" id="ARBA00022490"/>
    </source>
</evidence>
<evidence type="ECO:0000313" key="11">
    <source>
        <dbReference type="EMBL" id="WNQ13604.1"/>
    </source>
</evidence>
<evidence type="ECO:0000256" key="6">
    <source>
        <dbReference type="ARBA" id="ARBA00023125"/>
    </source>
</evidence>
<keyword evidence="5" id="KW-0805">Transcription regulation</keyword>
<organism evidence="11 12">
    <name type="scientific">Paenibacillus aurantius</name>
    <dbReference type="NCBI Taxonomy" id="2918900"/>
    <lineage>
        <taxon>Bacteria</taxon>
        <taxon>Bacillati</taxon>
        <taxon>Bacillota</taxon>
        <taxon>Bacilli</taxon>
        <taxon>Bacillales</taxon>
        <taxon>Paenibacillaceae</taxon>
        <taxon>Paenibacillus</taxon>
    </lineage>
</organism>
<proteinExistence type="predicted"/>
<keyword evidence="7" id="KW-0804">Transcription</keyword>
<dbReference type="InterPro" id="IPR018060">
    <property type="entry name" value="HTH_AraC"/>
</dbReference>
<keyword evidence="12" id="KW-1185">Reference proteome</keyword>
<keyword evidence="4" id="KW-0902">Two-component regulatory system</keyword>